<comment type="function">
    <text evidence="8">Essential cell division protein that stabilizes the FtsZ protofilaments by cross-linking them and that serves as a cytoplasmic membrane anchor for the Z ring. Also required for the recruitment to the septal ring of downstream cell division proteins.</text>
</comment>
<feature type="transmembrane region" description="Helical" evidence="11">
    <location>
        <begin position="6"/>
        <end position="24"/>
    </location>
</feature>
<dbReference type="GO" id="GO:0032153">
    <property type="term" value="C:cell division site"/>
    <property type="evidence" value="ECO:0007669"/>
    <property type="project" value="TreeGrafter"/>
</dbReference>
<evidence type="ECO:0000256" key="2">
    <source>
        <dbReference type="ARBA" id="ARBA00022519"/>
    </source>
</evidence>
<name>A0A1G6H9X3_9GAMM</name>
<dbReference type="PANTHER" id="PTHR38685:SF1">
    <property type="entry name" value="CELL DIVISION PROTEIN ZIPA"/>
    <property type="match status" value="1"/>
</dbReference>
<comment type="subcellular location">
    <subcellularLocation>
        <location evidence="9">Cell inner membrane</location>
        <topology evidence="9">Single-pass type I membrane protein</topology>
    </subcellularLocation>
</comment>
<gene>
    <name evidence="13" type="ORF">SAMN05421733_104120</name>
</gene>
<dbReference type="Pfam" id="PF04354">
    <property type="entry name" value="ZipA_C"/>
    <property type="match status" value="1"/>
</dbReference>
<dbReference type="RefSeq" id="WP_092747472.1">
    <property type="nucleotide sequence ID" value="NZ_FMYL01000004.1"/>
</dbReference>
<evidence type="ECO:0000256" key="3">
    <source>
        <dbReference type="ARBA" id="ARBA00022618"/>
    </source>
</evidence>
<evidence type="ECO:0000256" key="11">
    <source>
        <dbReference type="SAM" id="Phobius"/>
    </source>
</evidence>
<evidence type="ECO:0000256" key="1">
    <source>
        <dbReference type="ARBA" id="ARBA00022475"/>
    </source>
</evidence>
<comment type="similarity">
    <text evidence="8">Belongs to the ZipA family.</text>
</comment>
<dbReference type="GO" id="GO:0005886">
    <property type="term" value="C:plasma membrane"/>
    <property type="evidence" value="ECO:0007669"/>
    <property type="project" value="UniProtKB-SubCell"/>
</dbReference>
<feature type="compositionally biased region" description="Basic and acidic residues" evidence="10">
    <location>
        <begin position="71"/>
        <end position="101"/>
    </location>
</feature>
<dbReference type="STRING" id="1219383.SAMN05421733_104120"/>
<evidence type="ECO:0000256" key="10">
    <source>
        <dbReference type="SAM" id="MobiDB-lite"/>
    </source>
</evidence>
<sequence>MEQNTVIGIVIAVLIIIFALYLMLRKPKVDEPSLDGELQINAESNQPVLPRFVRQKLDAEPVVQNTVPNVDSEKTTDAVQTEKEAPLVQEHSEKVDTEKNSEAQTETASEHKQPLVEDKKALEQTKEVEYKLNPHMEKAQIQAFEDDSTILDQHLHEQQRFDDESALATAKEIIALNVYSTHQHVLSGEKALKALLKYGLRFGEMSCFHRHEQTDIPSSLMFSVLRITEEGPVGFDLESLSTEQIHGLAFFLALPHPHAQQGFDMMASIAGLIARDLGGKVFDENNVELSPQMKDYLRHQVIDFK</sequence>
<dbReference type="OrthoDB" id="7054914at2"/>
<keyword evidence="5 11" id="KW-1133">Transmembrane helix</keyword>
<dbReference type="EMBL" id="FMYL01000004">
    <property type="protein sequence ID" value="SDB90236.1"/>
    <property type="molecule type" value="Genomic_DNA"/>
</dbReference>
<dbReference type="PANTHER" id="PTHR38685">
    <property type="entry name" value="CELL DIVISION PROTEIN ZIPA"/>
    <property type="match status" value="1"/>
</dbReference>
<proteinExistence type="inferred from homology"/>
<dbReference type="SMART" id="SM00771">
    <property type="entry name" value="ZipA_C"/>
    <property type="match status" value="1"/>
</dbReference>
<evidence type="ECO:0000313" key="13">
    <source>
        <dbReference type="EMBL" id="SDB90236.1"/>
    </source>
</evidence>
<keyword evidence="1 9" id="KW-1003">Cell membrane</keyword>
<evidence type="ECO:0000256" key="4">
    <source>
        <dbReference type="ARBA" id="ARBA00022692"/>
    </source>
</evidence>
<dbReference type="InterPro" id="IPR036765">
    <property type="entry name" value="ZipA_FtsZ-bd_C_sf"/>
</dbReference>
<evidence type="ECO:0000256" key="5">
    <source>
        <dbReference type="ARBA" id="ARBA00022989"/>
    </source>
</evidence>
<evidence type="ECO:0000256" key="6">
    <source>
        <dbReference type="ARBA" id="ARBA00023136"/>
    </source>
</evidence>
<feature type="domain" description="ZipA C-terminal FtsZ-binding" evidence="12">
    <location>
        <begin position="170"/>
        <end position="301"/>
    </location>
</feature>
<keyword evidence="7 8" id="KW-0131">Cell cycle</keyword>
<dbReference type="GO" id="GO:0000917">
    <property type="term" value="P:division septum assembly"/>
    <property type="evidence" value="ECO:0007669"/>
    <property type="project" value="TreeGrafter"/>
</dbReference>
<dbReference type="AlphaFoldDB" id="A0A1G6H9X3"/>
<evidence type="ECO:0000259" key="12">
    <source>
        <dbReference type="SMART" id="SM00771"/>
    </source>
</evidence>
<keyword evidence="2 9" id="KW-0997">Cell inner membrane</keyword>
<dbReference type="InterPro" id="IPR011919">
    <property type="entry name" value="Cell_div_ZipA"/>
</dbReference>
<keyword evidence="3 8" id="KW-0132">Cell division</keyword>
<feature type="region of interest" description="Disordered" evidence="10">
    <location>
        <begin position="67"/>
        <end position="114"/>
    </location>
</feature>
<keyword evidence="14" id="KW-1185">Reference proteome</keyword>
<dbReference type="Gene3D" id="3.30.1400.10">
    <property type="entry name" value="ZipA, C-terminal FtsZ-binding domain"/>
    <property type="match status" value="1"/>
</dbReference>
<evidence type="ECO:0000256" key="9">
    <source>
        <dbReference type="RuleBase" id="RU003613"/>
    </source>
</evidence>
<evidence type="ECO:0000256" key="8">
    <source>
        <dbReference type="RuleBase" id="RU003612"/>
    </source>
</evidence>
<dbReference type="SUPFAM" id="SSF64383">
    <property type="entry name" value="Cell-division protein ZipA, C-terminal domain"/>
    <property type="match status" value="1"/>
</dbReference>
<evidence type="ECO:0000256" key="7">
    <source>
        <dbReference type="ARBA" id="ARBA00023306"/>
    </source>
</evidence>
<protein>
    <recommendedName>
        <fullName evidence="8">Cell division protein ZipA</fullName>
    </recommendedName>
</protein>
<reference evidence="14" key="1">
    <citation type="submission" date="2016-09" db="EMBL/GenBank/DDBJ databases">
        <authorList>
            <person name="Varghese N."/>
            <person name="Submissions S."/>
        </authorList>
    </citation>
    <scope>NUCLEOTIDE SEQUENCE [LARGE SCALE GENOMIC DNA]</scope>
    <source>
        <strain evidence="14">ANC 4422</strain>
    </source>
</reference>
<organism evidence="13 14">
    <name type="scientific">Acinetobacter boissieri</name>
    <dbReference type="NCBI Taxonomy" id="1219383"/>
    <lineage>
        <taxon>Bacteria</taxon>
        <taxon>Pseudomonadati</taxon>
        <taxon>Pseudomonadota</taxon>
        <taxon>Gammaproteobacteria</taxon>
        <taxon>Moraxellales</taxon>
        <taxon>Moraxellaceae</taxon>
        <taxon>Acinetobacter</taxon>
    </lineage>
</organism>
<dbReference type="InterPro" id="IPR007449">
    <property type="entry name" value="ZipA_FtsZ-bd_C"/>
</dbReference>
<accession>A0A1G6H9X3</accession>
<dbReference type="Proteomes" id="UP000242501">
    <property type="component" value="Unassembled WGS sequence"/>
</dbReference>
<evidence type="ECO:0000313" key="14">
    <source>
        <dbReference type="Proteomes" id="UP000242501"/>
    </source>
</evidence>
<keyword evidence="6 9" id="KW-0472">Membrane</keyword>
<keyword evidence="4 9" id="KW-0812">Transmembrane</keyword>